<feature type="domain" description="D-isomer specific 2-hydroxyacid dehydrogenase catalytic" evidence="2">
    <location>
        <begin position="18"/>
        <end position="102"/>
    </location>
</feature>
<dbReference type="RefSeq" id="WP_152338513.1">
    <property type="nucleotide sequence ID" value="NZ_JACHEJ010000037.1"/>
</dbReference>
<dbReference type="Gene3D" id="3.40.50.720">
    <property type="entry name" value="NAD(P)-binding Rossmann-like Domain"/>
    <property type="match status" value="1"/>
</dbReference>
<evidence type="ECO:0000313" key="4">
    <source>
        <dbReference type="Proteomes" id="UP000535501"/>
    </source>
</evidence>
<accession>A0A7W9Z1W7</accession>
<comment type="caution">
    <text evidence="3">The sequence shown here is derived from an EMBL/GenBank/DDBJ whole genome shotgun (WGS) entry which is preliminary data.</text>
</comment>
<dbReference type="EMBL" id="JACHEJ010000037">
    <property type="protein sequence ID" value="MBB6182529.1"/>
    <property type="molecule type" value="Genomic_DNA"/>
</dbReference>
<gene>
    <name evidence="3" type="ORF">HNQ75_004518</name>
</gene>
<dbReference type="Pfam" id="PF00389">
    <property type="entry name" value="2-Hacid_dh"/>
    <property type="match status" value="1"/>
</dbReference>
<dbReference type="PANTHER" id="PTHR43026:SF1">
    <property type="entry name" value="2-HYDROXYACID DEHYDROGENASE HOMOLOG 1-RELATED"/>
    <property type="match status" value="1"/>
</dbReference>
<dbReference type="PANTHER" id="PTHR43026">
    <property type="entry name" value="2-HYDROXYACID DEHYDROGENASE HOMOLOG 1-RELATED"/>
    <property type="match status" value="1"/>
</dbReference>
<evidence type="ECO:0000256" key="1">
    <source>
        <dbReference type="ARBA" id="ARBA00023027"/>
    </source>
</evidence>
<sequence>MKVAVFGTEEWEHQACLRLQPAHEIVCTREPLNRDTVGECLNAEVISPFVNSSLDREVLRHFSELKLIATRSTGYDHIDLSYCRSRGIIVCNVPDYGASTVAGSCPAEWCSWVIAKPLASAPSKVL</sequence>
<reference evidence="3 4" key="1">
    <citation type="submission" date="2020-08" db="EMBL/GenBank/DDBJ databases">
        <title>Genomic Encyclopedia of Type Strains, Phase IV (KMG-IV): sequencing the most valuable type-strain genomes for metagenomic binning, comparative biology and taxonomic classification.</title>
        <authorList>
            <person name="Goeker M."/>
        </authorList>
    </citation>
    <scope>NUCLEOTIDE SEQUENCE [LARGE SCALE GENOMIC DNA]</scope>
    <source>
        <strain evidence="3 4">DSM 102134</strain>
    </source>
</reference>
<keyword evidence="1" id="KW-0520">NAD</keyword>
<dbReference type="GO" id="GO:0008720">
    <property type="term" value="F:D-lactate dehydrogenase (NAD+) activity"/>
    <property type="evidence" value="ECO:0007669"/>
    <property type="project" value="TreeGrafter"/>
</dbReference>
<evidence type="ECO:0000313" key="3">
    <source>
        <dbReference type="EMBL" id="MBB6182529.1"/>
    </source>
</evidence>
<name>A0A7W9Z1W7_9HYPH</name>
<dbReference type="SUPFAM" id="SSF52283">
    <property type="entry name" value="Formate/glycerate dehydrogenase catalytic domain-like"/>
    <property type="match status" value="1"/>
</dbReference>
<dbReference type="InterPro" id="IPR058205">
    <property type="entry name" value="D-LDH-like"/>
</dbReference>
<dbReference type="Proteomes" id="UP000535501">
    <property type="component" value="Unassembled WGS sequence"/>
</dbReference>
<organism evidence="3 4">
    <name type="scientific">Pseudorhizobium flavum</name>
    <dbReference type="NCBI Taxonomy" id="1335061"/>
    <lineage>
        <taxon>Bacteria</taxon>
        <taxon>Pseudomonadati</taxon>
        <taxon>Pseudomonadota</taxon>
        <taxon>Alphaproteobacteria</taxon>
        <taxon>Hyphomicrobiales</taxon>
        <taxon>Rhizobiaceae</taxon>
        <taxon>Rhizobium/Agrobacterium group</taxon>
        <taxon>Pseudorhizobium</taxon>
    </lineage>
</organism>
<protein>
    <submittedName>
        <fullName evidence="3">Lactate dehydrogenase-like 2-hydroxyacid dehydrogenase</fullName>
    </submittedName>
</protein>
<evidence type="ECO:0000259" key="2">
    <source>
        <dbReference type="Pfam" id="PF00389"/>
    </source>
</evidence>
<dbReference type="InterPro" id="IPR006139">
    <property type="entry name" value="D-isomer_2_OHA_DH_cat_dom"/>
</dbReference>
<proteinExistence type="predicted"/>
<keyword evidence="4" id="KW-1185">Reference proteome</keyword>
<dbReference type="AlphaFoldDB" id="A0A7W9Z1W7"/>
<dbReference type="GO" id="GO:0051287">
    <property type="term" value="F:NAD binding"/>
    <property type="evidence" value="ECO:0007669"/>
    <property type="project" value="InterPro"/>
</dbReference>